<proteinExistence type="predicted"/>
<dbReference type="InterPro" id="IPR028941">
    <property type="entry name" value="WHIM2_dom"/>
</dbReference>
<dbReference type="Pfam" id="PF00628">
    <property type="entry name" value="PHD"/>
    <property type="match status" value="1"/>
</dbReference>
<evidence type="ECO:0000256" key="10">
    <source>
        <dbReference type="ARBA" id="ARBA00023242"/>
    </source>
</evidence>
<evidence type="ECO:0000256" key="11">
    <source>
        <dbReference type="ARBA" id="ARBA00068253"/>
    </source>
</evidence>
<feature type="compositionally biased region" description="Acidic residues" evidence="14">
    <location>
        <begin position="1125"/>
        <end position="1136"/>
    </location>
</feature>
<protein>
    <recommendedName>
        <fullName evidence="11">Bromodomain adjacent to zinc finger domain protein 1A</fullName>
    </recommendedName>
</protein>
<dbReference type="GO" id="GO:0031445">
    <property type="term" value="P:regulation of heterochromatin formation"/>
    <property type="evidence" value="ECO:0007669"/>
    <property type="project" value="TreeGrafter"/>
</dbReference>
<feature type="domain" description="DDT" evidence="16">
    <location>
        <begin position="294"/>
        <end position="359"/>
    </location>
</feature>
<feature type="compositionally biased region" description="Basic residues" evidence="14">
    <location>
        <begin position="1234"/>
        <end position="1243"/>
    </location>
</feature>
<dbReference type="InterPro" id="IPR047171">
    <property type="entry name" value="BAZ1A"/>
</dbReference>
<name>A0A182W2T5_9DIPT</name>
<dbReference type="GO" id="GO:0008623">
    <property type="term" value="C:CHRAC"/>
    <property type="evidence" value="ECO:0007669"/>
    <property type="project" value="TreeGrafter"/>
</dbReference>
<dbReference type="InterPro" id="IPR001965">
    <property type="entry name" value="Znf_PHD"/>
</dbReference>
<evidence type="ECO:0000256" key="13">
    <source>
        <dbReference type="PROSITE-ProRule" id="PRU00475"/>
    </source>
</evidence>
<evidence type="ECO:0000313" key="18">
    <source>
        <dbReference type="EnsemblMetazoa" id="AMIN004645-PA"/>
    </source>
</evidence>
<dbReference type="GO" id="GO:0006355">
    <property type="term" value="P:regulation of DNA-templated transcription"/>
    <property type="evidence" value="ECO:0007669"/>
    <property type="project" value="TreeGrafter"/>
</dbReference>
<dbReference type="GO" id="GO:0003677">
    <property type="term" value="F:DNA binding"/>
    <property type="evidence" value="ECO:0007669"/>
    <property type="project" value="TreeGrafter"/>
</dbReference>
<evidence type="ECO:0000256" key="14">
    <source>
        <dbReference type="SAM" id="MobiDB-lite"/>
    </source>
</evidence>
<dbReference type="SMART" id="SM00571">
    <property type="entry name" value="DDT"/>
    <property type="match status" value="1"/>
</dbReference>
<dbReference type="GO" id="GO:0045740">
    <property type="term" value="P:positive regulation of DNA replication"/>
    <property type="evidence" value="ECO:0007669"/>
    <property type="project" value="TreeGrafter"/>
</dbReference>
<keyword evidence="10 13" id="KW-0539">Nucleus</keyword>
<feature type="region of interest" description="Disordered" evidence="14">
    <location>
        <begin position="1155"/>
        <end position="1285"/>
    </location>
</feature>
<reference evidence="18" key="2">
    <citation type="submission" date="2020-05" db="UniProtKB">
        <authorList>
            <consortium name="EnsemblMetazoa"/>
        </authorList>
    </citation>
    <scope>IDENTIFICATION</scope>
    <source>
        <strain evidence="18">MINIMUS1</strain>
    </source>
</reference>
<keyword evidence="4 12" id="KW-0863">Zinc-finger</keyword>
<feature type="region of interest" description="Disordered" evidence="14">
    <location>
        <begin position="1087"/>
        <end position="1139"/>
    </location>
</feature>
<organism evidence="18 19">
    <name type="scientific">Anopheles minimus</name>
    <dbReference type="NCBI Taxonomy" id="112268"/>
    <lineage>
        <taxon>Eukaryota</taxon>
        <taxon>Metazoa</taxon>
        <taxon>Ecdysozoa</taxon>
        <taxon>Arthropoda</taxon>
        <taxon>Hexapoda</taxon>
        <taxon>Insecta</taxon>
        <taxon>Pterygota</taxon>
        <taxon>Neoptera</taxon>
        <taxon>Endopterygota</taxon>
        <taxon>Diptera</taxon>
        <taxon>Nematocera</taxon>
        <taxon>Culicoidea</taxon>
        <taxon>Culicidae</taxon>
        <taxon>Anophelinae</taxon>
        <taxon>Anopheles</taxon>
    </lineage>
</organism>
<dbReference type="STRING" id="112268.A0A182W2T5"/>
<keyword evidence="2" id="KW-0597">Phosphoprotein</keyword>
<keyword evidence="6" id="KW-0805">Transcription regulation</keyword>
<dbReference type="InterPro" id="IPR011011">
    <property type="entry name" value="Znf_FYVE_PHD"/>
</dbReference>
<keyword evidence="9" id="KW-0804">Transcription</keyword>
<reference evidence="19" key="1">
    <citation type="submission" date="2013-03" db="EMBL/GenBank/DDBJ databases">
        <title>The Genome Sequence of Anopheles minimus MINIMUS1.</title>
        <authorList>
            <consortium name="The Broad Institute Genomics Platform"/>
            <person name="Neafsey D.E."/>
            <person name="Walton C."/>
            <person name="Walker B."/>
            <person name="Young S.K."/>
            <person name="Zeng Q."/>
            <person name="Gargeya S."/>
            <person name="Fitzgerald M."/>
            <person name="Haas B."/>
            <person name="Abouelleil A."/>
            <person name="Allen A.W."/>
            <person name="Alvarado L."/>
            <person name="Arachchi H.M."/>
            <person name="Berlin A.M."/>
            <person name="Chapman S.B."/>
            <person name="Gainer-Dewar J."/>
            <person name="Goldberg J."/>
            <person name="Griggs A."/>
            <person name="Gujja S."/>
            <person name="Hansen M."/>
            <person name="Howarth C."/>
            <person name="Imamovic A."/>
            <person name="Ireland A."/>
            <person name="Larimer J."/>
            <person name="McCowan C."/>
            <person name="Murphy C."/>
            <person name="Pearson M."/>
            <person name="Poon T.W."/>
            <person name="Priest M."/>
            <person name="Roberts A."/>
            <person name="Saif S."/>
            <person name="Shea T."/>
            <person name="Sisk P."/>
            <person name="Sykes S."/>
            <person name="Wortman J."/>
            <person name="Nusbaum C."/>
            <person name="Birren B."/>
        </authorList>
    </citation>
    <scope>NUCLEOTIDE SEQUENCE [LARGE SCALE GENOMIC DNA]</scope>
    <source>
        <strain evidence="19">MINIMUS1</strain>
    </source>
</reference>
<dbReference type="GO" id="GO:0000228">
    <property type="term" value="C:nuclear chromosome"/>
    <property type="evidence" value="ECO:0007669"/>
    <property type="project" value="TreeGrafter"/>
</dbReference>
<feature type="region of interest" description="Disordered" evidence="14">
    <location>
        <begin position="204"/>
        <end position="226"/>
    </location>
</feature>
<dbReference type="InterPro" id="IPR013083">
    <property type="entry name" value="Znf_RING/FYVE/PHD"/>
</dbReference>
<evidence type="ECO:0000256" key="9">
    <source>
        <dbReference type="ARBA" id="ARBA00023163"/>
    </source>
</evidence>
<evidence type="ECO:0000256" key="5">
    <source>
        <dbReference type="ARBA" id="ARBA00022833"/>
    </source>
</evidence>
<accession>A0A182W2T5</accession>
<feature type="domain" description="WAC" evidence="17">
    <location>
        <begin position="1"/>
        <end position="70"/>
    </location>
</feature>
<feature type="compositionally biased region" description="Basic residues" evidence="14">
    <location>
        <begin position="211"/>
        <end position="224"/>
    </location>
</feature>
<dbReference type="FunFam" id="3.30.40.10:FF:000300">
    <property type="entry name" value="Bromodomain adjacent to zinc finger domain protein 1A"/>
    <property type="match status" value="1"/>
</dbReference>
<feature type="compositionally biased region" description="Low complexity" evidence="14">
    <location>
        <begin position="1105"/>
        <end position="1124"/>
    </location>
</feature>
<dbReference type="Pfam" id="PF10537">
    <property type="entry name" value="WAC_Acf1_DNA_bd"/>
    <property type="match status" value="1"/>
</dbReference>
<dbReference type="GO" id="GO:0008270">
    <property type="term" value="F:zinc ion binding"/>
    <property type="evidence" value="ECO:0007669"/>
    <property type="project" value="UniProtKB-KW"/>
</dbReference>
<feature type="compositionally biased region" description="Acidic residues" evidence="14">
    <location>
        <begin position="1090"/>
        <end position="1104"/>
    </location>
</feature>
<dbReference type="Pfam" id="PF15613">
    <property type="entry name" value="WSD"/>
    <property type="match status" value="1"/>
</dbReference>
<keyword evidence="7" id="KW-0175">Coiled coil</keyword>
<dbReference type="Proteomes" id="UP000075920">
    <property type="component" value="Unassembled WGS sequence"/>
</dbReference>
<dbReference type="PROSITE" id="PS50827">
    <property type="entry name" value="DDT"/>
    <property type="match status" value="1"/>
</dbReference>
<feature type="domain" description="PHD-type" evidence="15">
    <location>
        <begin position="1015"/>
        <end position="1065"/>
    </location>
</feature>
<feature type="compositionally biased region" description="Polar residues" evidence="14">
    <location>
        <begin position="1160"/>
        <end position="1181"/>
    </location>
</feature>
<comment type="subcellular location">
    <subcellularLocation>
        <location evidence="1 13">Nucleus</location>
    </subcellularLocation>
</comment>
<keyword evidence="8" id="KW-0103">Bromodomain</keyword>
<evidence type="ECO:0000259" key="15">
    <source>
        <dbReference type="PROSITE" id="PS50016"/>
    </source>
</evidence>
<dbReference type="GO" id="GO:0006338">
    <property type="term" value="P:chromatin remodeling"/>
    <property type="evidence" value="ECO:0007669"/>
    <property type="project" value="InterPro"/>
</dbReference>
<dbReference type="Pfam" id="PF02791">
    <property type="entry name" value="DDT"/>
    <property type="match status" value="1"/>
</dbReference>
<dbReference type="InterPro" id="IPR018501">
    <property type="entry name" value="DDT_dom"/>
</dbReference>
<evidence type="ECO:0000256" key="3">
    <source>
        <dbReference type="ARBA" id="ARBA00022723"/>
    </source>
</evidence>
<evidence type="ECO:0000259" key="16">
    <source>
        <dbReference type="PROSITE" id="PS50827"/>
    </source>
</evidence>
<keyword evidence="3" id="KW-0479">Metal-binding</keyword>
<dbReference type="EnsemblMetazoa" id="AMIN004645-RA">
    <property type="protein sequence ID" value="AMIN004645-PA"/>
    <property type="gene ID" value="AMIN004645"/>
</dbReference>
<sequence>MGALESERFAKHTLKTFPAVLKGPILLIASRTKHTAIHDLASDVHSYAKDVFFKGELVLTKTGDPETVRKAKIVRVVSSGDHSPSGLIYHVESCDGETPANYSIQKDAIMRERNSFSREKCRMFLKQHVEPGSSQMLCVKQTSLAKFVMSKGWTDANVFYGQKPDFKVSKKIQTQEQARQDAVKTEISTKIAAQQRTNLIDKANNHNVSGNKKHQSNGKTKHTNKAILEDRKDRQKERAEQKLLAKERIILEKALLLPLVAHVQKEYSTIKEDLELTDQRVIPPARVVRTLIGEEHLSDFLFILEFLNAFGELLSIETKFPDGVTMEQLERALLLREINGPLSDILQLLLTAIFTALKDYGTSEENNLEPGTAKVSKWCNKHLSTNFTDLPMHATTVSELLRLHIVAYNQPNNFGDACFILTRDHPHILQDLTTQSVFQLSTENVIQIISALIHQLLVTDEVISRVENVGQARIKLKNIQLEQRRLKQKTETMKQVVQDSMQKQLASCVGLMAANELDEYRKKLEQELNDDLEHIEKNACHEMKDFQNKLDSLKECCSLYQVHLGSDRGFRNYWQLRSLPGLFVEHDTKSNGRCLERVTRNIPGLALREPQMRKKYITQSILKCAGNSNDLLKLDADDGLLDNGDVYDQLLLRGSSLLEHSKARKKAVLSLDKANVSMPNSTENDATTTAMETAAVNNDPVTHPTNHELFMCTGDEENCPVHTSNHGSIAQWGYYATRQELDELIKSLNQRGRREHSLRKSLILYRDNIESRIEQCPIANLSIQENDHPKTMGNMNKPTQSKKHGPVLSQNELLETMFRESLVELEVRVTAGCLGVLQVNSIEKWRGAILQGSYDSQINGKLQWGPNRCRKKFIYEKKANQESSSEESEEEEVDNFELCKKDPGYELLKSAVNSDGAAPNQEALNASNALRDTIRSMASALLQIEQSIDIKFFRHPFGPKGICKDPNTILFYCHNAQKRLINWEASLMRSTTFSQLFLHYHVLYDAIRWSRSIERIVCIVCRLKGDASVTLLCDECNRACHMYCLKPKLKKIPEGDWFCMQCRPKDHEQKIKYSAGRRKLTQAMSYNNSDADDSQEENENDDSENGSGSTYEVSESEVETSSSDQEYDSEDEEDITLADADNIKPKIVIHKKPVTKKVNTLRSNRNQRVGSAANQSLQRTPPSKRIHQTESKKDGKAKKIKHSDYTVGSEKKSSTRSAPRTARDQGKHAAQHQTLHHNSKPKRAQQVESNREVRTKRMKPTVNVNRPSAGRRSLRLTTGGALSDS</sequence>
<evidence type="ECO:0000256" key="12">
    <source>
        <dbReference type="PROSITE-ProRule" id="PRU00146"/>
    </source>
</evidence>
<evidence type="ECO:0000256" key="4">
    <source>
        <dbReference type="ARBA" id="ARBA00022771"/>
    </source>
</evidence>
<evidence type="ECO:0000313" key="19">
    <source>
        <dbReference type="Proteomes" id="UP000075920"/>
    </source>
</evidence>
<dbReference type="Gene3D" id="3.30.40.10">
    <property type="entry name" value="Zinc/RING finger domain, C3HC4 (zinc finger)"/>
    <property type="match status" value="1"/>
</dbReference>
<dbReference type="PANTHER" id="PTHR46510">
    <property type="entry name" value="BROMODOMAIN ADJACENT TO ZINC FINGER DOMAIN PROTEIN 1A"/>
    <property type="match status" value="1"/>
</dbReference>
<dbReference type="InterPro" id="IPR019787">
    <property type="entry name" value="Znf_PHD-finger"/>
</dbReference>
<dbReference type="InterPro" id="IPR013136">
    <property type="entry name" value="WSTF_Acf1_Cbp146"/>
</dbReference>
<evidence type="ECO:0000256" key="6">
    <source>
        <dbReference type="ARBA" id="ARBA00023015"/>
    </source>
</evidence>
<evidence type="ECO:0000256" key="2">
    <source>
        <dbReference type="ARBA" id="ARBA00022553"/>
    </source>
</evidence>
<dbReference type="PROSITE" id="PS50016">
    <property type="entry name" value="ZF_PHD_2"/>
    <property type="match status" value="1"/>
</dbReference>
<dbReference type="SMART" id="SM00249">
    <property type="entry name" value="PHD"/>
    <property type="match status" value="1"/>
</dbReference>
<evidence type="ECO:0000256" key="8">
    <source>
        <dbReference type="ARBA" id="ARBA00023117"/>
    </source>
</evidence>
<dbReference type="VEuPathDB" id="VectorBase:AMIN004645"/>
<keyword evidence="5" id="KW-0862">Zinc</keyword>
<evidence type="ECO:0000256" key="7">
    <source>
        <dbReference type="ARBA" id="ARBA00023054"/>
    </source>
</evidence>
<dbReference type="PANTHER" id="PTHR46510:SF1">
    <property type="entry name" value="BROMODOMAIN ADJACENT TO ZINC FINGER DOMAIN PROTEIN 1A"/>
    <property type="match status" value="1"/>
</dbReference>
<evidence type="ECO:0000259" key="17">
    <source>
        <dbReference type="PROSITE" id="PS51136"/>
    </source>
</evidence>
<dbReference type="PROSITE" id="PS51136">
    <property type="entry name" value="WAC"/>
    <property type="match status" value="1"/>
</dbReference>
<keyword evidence="19" id="KW-1185">Reference proteome</keyword>
<evidence type="ECO:0000256" key="1">
    <source>
        <dbReference type="ARBA" id="ARBA00004123"/>
    </source>
</evidence>
<dbReference type="SUPFAM" id="SSF57903">
    <property type="entry name" value="FYVE/PHD zinc finger"/>
    <property type="match status" value="1"/>
</dbReference>